<sequence length="131" mass="14876">MVFFCCDIPSRTCIAEAGNFYESFNSCVWRLAPKYLYCGIRTVEIAAYIAAGLFNEGYFAVLKIMDTLELKIGTHCKEYADSYDATRIRQQERQSLSSSKEARTARKELNLQQQQLYEDAEGLLYGPGIAD</sequence>
<accession>A0A026WQY5</accession>
<keyword evidence="2" id="KW-1185">Reference proteome</keyword>
<dbReference type="OMA" id="YTQNENK"/>
<proteinExistence type="predicted"/>
<dbReference type="Proteomes" id="UP000053097">
    <property type="component" value="Unassembled WGS sequence"/>
</dbReference>
<evidence type="ECO:0000313" key="2">
    <source>
        <dbReference type="Proteomes" id="UP000053097"/>
    </source>
</evidence>
<organism evidence="1 2">
    <name type="scientific">Ooceraea biroi</name>
    <name type="common">Clonal raider ant</name>
    <name type="synonym">Cerapachys biroi</name>
    <dbReference type="NCBI Taxonomy" id="2015173"/>
    <lineage>
        <taxon>Eukaryota</taxon>
        <taxon>Metazoa</taxon>
        <taxon>Ecdysozoa</taxon>
        <taxon>Arthropoda</taxon>
        <taxon>Hexapoda</taxon>
        <taxon>Insecta</taxon>
        <taxon>Pterygota</taxon>
        <taxon>Neoptera</taxon>
        <taxon>Endopterygota</taxon>
        <taxon>Hymenoptera</taxon>
        <taxon>Apocrita</taxon>
        <taxon>Aculeata</taxon>
        <taxon>Formicoidea</taxon>
        <taxon>Formicidae</taxon>
        <taxon>Dorylinae</taxon>
        <taxon>Ooceraea</taxon>
    </lineage>
</organism>
<protein>
    <submittedName>
        <fullName evidence="1">Uncharacterized protein</fullName>
    </submittedName>
</protein>
<gene>
    <name evidence="1" type="ORF">X777_02223</name>
</gene>
<dbReference type="EMBL" id="KK107145">
    <property type="protein sequence ID" value="EZA57509.1"/>
    <property type="molecule type" value="Genomic_DNA"/>
</dbReference>
<reference evidence="1 2" key="1">
    <citation type="journal article" date="2014" name="Curr. Biol.">
        <title>The genome of the clonal raider ant Cerapachys biroi.</title>
        <authorList>
            <person name="Oxley P.R."/>
            <person name="Ji L."/>
            <person name="Fetter-Pruneda I."/>
            <person name="McKenzie S.K."/>
            <person name="Li C."/>
            <person name="Hu H."/>
            <person name="Zhang G."/>
            <person name="Kronauer D.J."/>
        </authorList>
    </citation>
    <scope>NUCLEOTIDE SEQUENCE [LARGE SCALE GENOMIC DNA]</scope>
</reference>
<name>A0A026WQY5_OOCBI</name>
<dbReference type="AlphaFoldDB" id="A0A026WQY5"/>
<evidence type="ECO:0000313" key="1">
    <source>
        <dbReference type="EMBL" id="EZA57509.1"/>
    </source>
</evidence>